<evidence type="ECO:0000313" key="2">
    <source>
        <dbReference type="EMBL" id="GFU40861.1"/>
    </source>
</evidence>
<keyword evidence="3" id="KW-1185">Reference proteome</keyword>
<organism evidence="2 3">
    <name type="scientific">Nephila pilipes</name>
    <name type="common">Giant wood spider</name>
    <name type="synonym">Nephila maculata</name>
    <dbReference type="NCBI Taxonomy" id="299642"/>
    <lineage>
        <taxon>Eukaryota</taxon>
        <taxon>Metazoa</taxon>
        <taxon>Ecdysozoa</taxon>
        <taxon>Arthropoda</taxon>
        <taxon>Chelicerata</taxon>
        <taxon>Arachnida</taxon>
        <taxon>Araneae</taxon>
        <taxon>Araneomorphae</taxon>
        <taxon>Entelegynae</taxon>
        <taxon>Araneoidea</taxon>
        <taxon>Nephilidae</taxon>
        <taxon>Nephila</taxon>
    </lineage>
</organism>
<feature type="region of interest" description="Disordered" evidence="1">
    <location>
        <begin position="48"/>
        <end position="91"/>
    </location>
</feature>
<comment type="caution">
    <text evidence="2">The sequence shown here is derived from an EMBL/GenBank/DDBJ whole genome shotgun (WGS) entry which is preliminary data.</text>
</comment>
<feature type="compositionally biased region" description="Polar residues" evidence="1">
    <location>
        <begin position="51"/>
        <end position="68"/>
    </location>
</feature>
<name>A0A8X6UNE4_NEPPI</name>
<dbReference type="Proteomes" id="UP000887013">
    <property type="component" value="Unassembled WGS sequence"/>
</dbReference>
<feature type="compositionally biased region" description="Polar residues" evidence="1">
    <location>
        <begin position="80"/>
        <end position="91"/>
    </location>
</feature>
<gene>
    <name evidence="2" type="ORF">NPIL_483691</name>
</gene>
<dbReference type="AlphaFoldDB" id="A0A8X6UNE4"/>
<accession>A0A8X6UNE4</accession>
<protein>
    <submittedName>
        <fullName evidence="2">Uncharacterized protein</fullName>
    </submittedName>
</protein>
<sequence>MLCQNPDMCSKNLTKGSLNSVHSSFNHCQKQKIKISKRISTQRISFPVPSSPSWAMNKQSVVTQSSRSARGHVDPLIPKTATSDPSRFTCQ</sequence>
<proteinExistence type="predicted"/>
<reference evidence="2" key="1">
    <citation type="submission" date="2020-08" db="EMBL/GenBank/DDBJ databases">
        <title>Multicomponent nature underlies the extraordinary mechanical properties of spider dragline silk.</title>
        <authorList>
            <person name="Kono N."/>
            <person name="Nakamura H."/>
            <person name="Mori M."/>
            <person name="Yoshida Y."/>
            <person name="Ohtoshi R."/>
            <person name="Malay A.D."/>
            <person name="Moran D.A.P."/>
            <person name="Tomita M."/>
            <person name="Numata K."/>
            <person name="Arakawa K."/>
        </authorList>
    </citation>
    <scope>NUCLEOTIDE SEQUENCE</scope>
</reference>
<dbReference type="EMBL" id="BMAW01035729">
    <property type="protein sequence ID" value="GFU40861.1"/>
    <property type="molecule type" value="Genomic_DNA"/>
</dbReference>
<evidence type="ECO:0000313" key="3">
    <source>
        <dbReference type="Proteomes" id="UP000887013"/>
    </source>
</evidence>
<evidence type="ECO:0000256" key="1">
    <source>
        <dbReference type="SAM" id="MobiDB-lite"/>
    </source>
</evidence>